<name>A0A0V0RGG1_9BILA</name>
<feature type="region of interest" description="Disordered" evidence="1">
    <location>
        <begin position="1"/>
        <end position="22"/>
    </location>
</feature>
<protein>
    <submittedName>
        <fullName evidence="2">Uncharacterized protein</fullName>
    </submittedName>
</protein>
<dbReference type="Proteomes" id="UP000054630">
    <property type="component" value="Unassembled WGS sequence"/>
</dbReference>
<evidence type="ECO:0000256" key="1">
    <source>
        <dbReference type="SAM" id="MobiDB-lite"/>
    </source>
</evidence>
<evidence type="ECO:0000313" key="3">
    <source>
        <dbReference type="Proteomes" id="UP000054630"/>
    </source>
</evidence>
<reference evidence="2 3" key="1">
    <citation type="submission" date="2015-01" db="EMBL/GenBank/DDBJ databases">
        <title>Evolution of Trichinella species and genotypes.</title>
        <authorList>
            <person name="Korhonen P.K."/>
            <person name="Edoardo P."/>
            <person name="Giuseppe L.R."/>
            <person name="Gasser R.B."/>
        </authorList>
    </citation>
    <scope>NUCLEOTIDE SEQUENCE [LARGE SCALE GENOMIC DNA]</scope>
    <source>
        <strain evidence="2">ISS37</strain>
    </source>
</reference>
<gene>
    <name evidence="2" type="ORF">T07_6792</name>
</gene>
<comment type="caution">
    <text evidence="2">The sequence shown here is derived from an EMBL/GenBank/DDBJ whole genome shotgun (WGS) entry which is preliminary data.</text>
</comment>
<keyword evidence="3" id="KW-1185">Reference proteome</keyword>
<dbReference type="AlphaFoldDB" id="A0A0V0RGG1"/>
<sequence>MIDRHPALSQTSGNRKRPSSVSSTCVNQVLSKRFCQPCLAGGQRNSNNNDNYGAYFEHTALTFFRLWYYNKNMLISNFCCSVEQQLKSRVRELVVCVKISWQWKTEVENKVYVNRQTQIKHISLEFNIAVVDIFVGNLNGDKKFDMLYCGVSISMDSPMSSHFQSHVSHIGKSFFTVGLAHLPKLNNESREIGTERERFKAVSSLLVIVFVNTMLTLFSNGTGEKDNIWFGLTDGGEMSSTTLALRNGRMPTEACFKLGQYKVEHLHINLRFVWLILKEIRVSALTRLENHCLS</sequence>
<proteinExistence type="predicted"/>
<accession>A0A0V0RGG1</accession>
<dbReference type="OrthoDB" id="5920476at2759"/>
<organism evidence="2 3">
    <name type="scientific">Trichinella nelsoni</name>
    <dbReference type="NCBI Taxonomy" id="6336"/>
    <lineage>
        <taxon>Eukaryota</taxon>
        <taxon>Metazoa</taxon>
        <taxon>Ecdysozoa</taxon>
        <taxon>Nematoda</taxon>
        <taxon>Enoplea</taxon>
        <taxon>Dorylaimia</taxon>
        <taxon>Trichinellida</taxon>
        <taxon>Trichinellidae</taxon>
        <taxon>Trichinella</taxon>
    </lineage>
</organism>
<evidence type="ECO:0000313" key="2">
    <source>
        <dbReference type="EMBL" id="KRX13582.1"/>
    </source>
</evidence>
<dbReference type="EMBL" id="JYDL01000193">
    <property type="protein sequence ID" value="KRX13582.1"/>
    <property type="molecule type" value="Genomic_DNA"/>
</dbReference>
<feature type="compositionally biased region" description="Polar residues" evidence="1">
    <location>
        <begin position="8"/>
        <end position="22"/>
    </location>
</feature>